<comment type="caution">
    <text evidence="4">The sequence shown here is derived from an EMBL/GenBank/DDBJ whole genome shotgun (WGS) entry which is preliminary data.</text>
</comment>
<keyword evidence="5" id="KW-1185">Reference proteome</keyword>
<reference evidence="4" key="1">
    <citation type="submission" date="2015-04" db="EMBL/GenBank/DDBJ databases">
        <authorList>
            <consortium name="Pathogen Informatics"/>
        </authorList>
    </citation>
    <scope>NUCLEOTIDE SEQUENCE [LARGE SCALE GENOMIC DNA]</scope>
    <source>
        <strain evidence="4">8A</strain>
    </source>
</reference>
<name>A0A1J1GZ41_PLAGA</name>
<dbReference type="Proteomes" id="UP000220797">
    <property type="component" value="Unassembled WGS sequence"/>
</dbReference>
<dbReference type="Pfam" id="PF00022">
    <property type="entry name" value="Actin"/>
    <property type="match status" value="1"/>
</dbReference>
<gene>
    <name evidence="4" type="primary">ALP2b</name>
    <name evidence="4" type="ORF">PGAL8A_00026400</name>
</gene>
<feature type="coiled-coil region" evidence="3">
    <location>
        <begin position="148"/>
        <end position="175"/>
    </location>
</feature>
<comment type="catalytic activity">
    <reaction evidence="1">
        <text>ATP + H2O = ADP + phosphate + H(+)</text>
        <dbReference type="Rhea" id="RHEA:13065"/>
        <dbReference type="ChEBI" id="CHEBI:15377"/>
        <dbReference type="ChEBI" id="CHEBI:15378"/>
        <dbReference type="ChEBI" id="CHEBI:30616"/>
        <dbReference type="ChEBI" id="CHEBI:43474"/>
        <dbReference type="ChEBI" id="CHEBI:456216"/>
    </reaction>
</comment>
<dbReference type="InterPro" id="IPR043129">
    <property type="entry name" value="ATPase_NBD"/>
</dbReference>
<organism evidence="4 5">
    <name type="scientific">Plasmodium gallinaceum</name>
    <dbReference type="NCBI Taxonomy" id="5849"/>
    <lineage>
        <taxon>Eukaryota</taxon>
        <taxon>Sar</taxon>
        <taxon>Alveolata</taxon>
        <taxon>Apicomplexa</taxon>
        <taxon>Aconoidasida</taxon>
        <taxon>Haemosporida</taxon>
        <taxon>Plasmodiidae</taxon>
        <taxon>Plasmodium</taxon>
        <taxon>Plasmodium (Haemamoeba)</taxon>
    </lineage>
</organism>
<evidence type="ECO:0000256" key="2">
    <source>
        <dbReference type="RuleBase" id="RU000487"/>
    </source>
</evidence>
<dbReference type="AlphaFoldDB" id="A0A1J1GZ41"/>
<dbReference type="GeneID" id="39728787"/>
<accession>A0A1J1GZ41</accession>
<dbReference type="RefSeq" id="XP_028530629.1">
    <property type="nucleotide sequence ID" value="XM_028674258.1"/>
</dbReference>
<dbReference type="InterPro" id="IPR004000">
    <property type="entry name" value="Actin"/>
</dbReference>
<evidence type="ECO:0000313" key="5">
    <source>
        <dbReference type="Proteomes" id="UP000220797"/>
    </source>
</evidence>
<dbReference type="OMA" id="NIACEIF"/>
<sequence length="605" mass="71107">MDAYNDILSIVVDLGFENTKIGYSGDENPLNIFSSNVGVPLDIYKKVKDEIYKKCLCSKEEFHQFNLIYPLFYLEALENVKVKPCLYLDNRNYFNINEDVFERILFMNVIGDRYICKLFEKRIKEYVGDKLYKQSDIGNEFSDNIEESNKNENKCEELNDINENNQNNLNNNNENVVIKENNVDNELIKKEKSYQEESCKTDMDSKTILDGKNDNRKCENNSCEQKINKDNKEDKMKILREWADNNNYFDFDILENKFIDIGSIKNMINKYNNVNCGFNENIETFSYLLSLPNKRNKQIKTKISELLFEKYKIPALYFNSKSILSGFAYNKNICSVVDIGSCYTDFSFCNEGVIDDKNYKIYNIGGNTIDLFLEELLEKYNKEYCVPYYEYYKKNRKLYKKENIDLSYHNKAKYNPLKDLKTYLCEVADNENKINDAKNMNFNENIEIYILPDGQNINISQFSNIAPEILFTPSLLNDTKLSNHLNNLFTKDEKFEGISTTLFNLLKKVTSIKYKNELASSIILTGSTTLFNNFNQRFTKEFNQLDINNNDNFPCIQVLNQGKYYKQYSSWIGGSILSSFKNFNSFFVTRKEYEEYGFDIINRKC</sequence>
<evidence type="ECO:0000313" key="4">
    <source>
        <dbReference type="EMBL" id="CRG97829.1"/>
    </source>
</evidence>
<proteinExistence type="inferred from homology"/>
<dbReference type="SMART" id="SM00268">
    <property type="entry name" value="ACTIN"/>
    <property type="match status" value="1"/>
</dbReference>
<dbReference type="PANTHER" id="PTHR11937">
    <property type="entry name" value="ACTIN"/>
    <property type="match status" value="1"/>
</dbReference>
<dbReference type="EMBL" id="CVMV01000117">
    <property type="protein sequence ID" value="CRG97829.1"/>
    <property type="molecule type" value="Genomic_DNA"/>
</dbReference>
<dbReference type="SUPFAM" id="SSF53067">
    <property type="entry name" value="Actin-like ATPase domain"/>
    <property type="match status" value="3"/>
</dbReference>
<evidence type="ECO:0000256" key="3">
    <source>
        <dbReference type="SAM" id="Coils"/>
    </source>
</evidence>
<dbReference type="OrthoDB" id="421448at2759"/>
<protein>
    <submittedName>
        <fullName evidence="4">Actin-like protein, putative</fullName>
    </submittedName>
</protein>
<evidence type="ECO:0000256" key="1">
    <source>
        <dbReference type="ARBA" id="ARBA00049360"/>
    </source>
</evidence>
<keyword evidence="3" id="KW-0175">Coiled coil</keyword>
<dbReference type="Gene3D" id="3.90.640.10">
    <property type="entry name" value="Actin, Chain A, domain 4"/>
    <property type="match status" value="1"/>
</dbReference>
<dbReference type="Gene3D" id="2.30.36.70">
    <property type="entry name" value="Actin, Chain A, domain 2"/>
    <property type="match status" value="1"/>
</dbReference>
<dbReference type="Gene3D" id="3.30.420.40">
    <property type="match status" value="2"/>
</dbReference>
<comment type="similarity">
    <text evidence="2">Belongs to the actin family.</text>
</comment>
<dbReference type="VEuPathDB" id="PlasmoDB:PGAL8A_00026400"/>